<dbReference type="OrthoDB" id="7997197at2"/>
<dbReference type="AlphaFoldDB" id="A0A1G9X1W7"/>
<dbReference type="Proteomes" id="UP000198704">
    <property type="component" value="Unassembled WGS sequence"/>
</dbReference>
<evidence type="ECO:0000313" key="3">
    <source>
        <dbReference type="Proteomes" id="UP000198704"/>
    </source>
</evidence>
<feature type="coiled-coil region" evidence="1">
    <location>
        <begin position="54"/>
        <end position="81"/>
    </location>
</feature>
<sequence length="106" mass="11605">MHAHDIVQPLDAGLQRLAGVAFTLHQDRIQARQEAAYEQRERNLGAVGKVAARVREDANTIAALQAEVAKLRAESDQWRVRALGAEGRLEDVAGALRTLRGSRRAA</sequence>
<keyword evidence="1" id="KW-0175">Coiled coil</keyword>
<organism evidence="2 3">
    <name type="scientific">Methylobacterium phyllostachyos</name>
    <dbReference type="NCBI Taxonomy" id="582672"/>
    <lineage>
        <taxon>Bacteria</taxon>
        <taxon>Pseudomonadati</taxon>
        <taxon>Pseudomonadota</taxon>
        <taxon>Alphaproteobacteria</taxon>
        <taxon>Hyphomicrobiales</taxon>
        <taxon>Methylobacteriaceae</taxon>
        <taxon>Methylobacterium</taxon>
    </lineage>
</organism>
<reference evidence="3" key="1">
    <citation type="submission" date="2016-10" db="EMBL/GenBank/DDBJ databases">
        <authorList>
            <person name="Varghese N."/>
            <person name="Submissions S."/>
        </authorList>
    </citation>
    <scope>NUCLEOTIDE SEQUENCE [LARGE SCALE GENOMIC DNA]</scope>
    <source>
        <strain evidence="3">BL47</strain>
    </source>
</reference>
<accession>A0A1G9X1W7</accession>
<name>A0A1G9X1W7_9HYPH</name>
<evidence type="ECO:0000256" key="1">
    <source>
        <dbReference type="SAM" id="Coils"/>
    </source>
</evidence>
<proteinExistence type="predicted"/>
<evidence type="ECO:0000313" key="2">
    <source>
        <dbReference type="EMBL" id="SDM90355.1"/>
    </source>
</evidence>
<gene>
    <name evidence="2" type="ORF">SAMN05216360_104203</name>
</gene>
<protein>
    <submittedName>
        <fullName evidence="2">Uncharacterized protein</fullName>
    </submittedName>
</protein>
<keyword evidence="3" id="KW-1185">Reference proteome</keyword>
<dbReference type="RefSeq" id="WP_091714834.1">
    <property type="nucleotide sequence ID" value="NZ_FNHS01000004.1"/>
</dbReference>
<dbReference type="EMBL" id="FNHS01000004">
    <property type="protein sequence ID" value="SDM90355.1"/>
    <property type="molecule type" value="Genomic_DNA"/>
</dbReference>